<gene>
    <name evidence="2" type="ORF">IWW36_005011</name>
</gene>
<evidence type="ECO:0000313" key="2">
    <source>
        <dbReference type="EMBL" id="KAJ2844880.1"/>
    </source>
</evidence>
<feature type="region of interest" description="Disordered" evidence="1">
    <location>
        <begin position="235"/>
        <end position="260"/>
    </location>
</feature>
<comment type="caution">
    <text evidence="2">The sequence shown here is derived from an EMBL/GenBank/DDBJ whole genome shotgun (WGS) entry which is preliminary data.</text>
</comment>
<feature type="region of interest" description="Disordered" evidence="1">
    <location>
        <begin position="36"/>
        <end position="64"/>
    </location>
</feature>
<proteinExistence type="predicted"/>
<dbReference type="AlphaFoldDB" id="A0A9W8LY95"/>
<feature type="compositionally biased region" description="Basic and acidic residues" evidence="1">
    <location>
        <begin position="328"/>
        <end position="341"/>
    </location>
</feature>
<sequence length="361" mass="40370">IRWYAEKCKELEDMANRYSNKCQEYDRLLVRYKQLQEHRKPSPQPADKRTANLTSLSSRQGPPAKIYTFEDFDELEKKMRPPGSANRGKRSHGGILVSPTRNGTHAAGSQQAAAFAMSAADTTTPTKKARKEALGTGRHSLLSSPPPLHFKGSRTFVQRNEGQRLLFSPEAAIAAGGVKCSSQETHLDSSDMCMPEDSVVELCPASDDGCSSPSDSQADTRDSWREMLDRIDDVPKEKHVQQTKSLPKQKQLNQLNKPTEHSVRLQRILEAIGDCEPCRAFYSTPGLALPTRDPTTLCTHRKDKGKAGSSAPELKQTPRQTNRPSTSKSERRPSTPEHFWDIDYFPAIRTAGPEIMRKSRR</sequence>
<feature type="compositionally biased region" description="Basic and acidic residues" evidence="1">
    <location>
        <begin position="36"/>
        <end position="50"/>
    </location>
</feature>
<accession>A0A9W8LY95</accession>
<reference evidence="2" key="1">
    <citation type="submission" date="2022-07" db="EMBL/GenBank/DDBJ databases">
        <title>Phylogenomic reconstructions and comparative analyses of Kickxellomycotina fungi.</title>
        <authorList>
            <person name="Reynolds N.K."/>
            <person name="Stajich J.E."/>
            <person name="Barry K."/>
            <person name="Grigoriev I.V."/>
            <person name="Crous P."/>
            <person name="Smith M.E."/>
        </authorList>
    </citation>
    <scope>NUCLEOTIDE SEQUENCE</scope>
    <source>
        <strain evidence="2">NRRL 1566</strain>
    </source>
</reference>
<dbReference type="EMBL" id="JANBUW010000955">
    <property type="protein sequence ID" value="KAJ2844880.1"/>
    <property type="molecule type" value="Genomic_DNA"/>
</dbReference>
<organism evidence="2 3">
    <name type="scientific">Coemansia brasiliensis</name>
    <dbReference type="NCBI Taxonomy" id="2650707"/>
    <lineage>
        <taxon>Eukaryota</taxon>
        <taxon>Fungi</taxon>
        <taxon>Fungi incertae sedis</taxon>
        <taxon>Zoopagomycota</taxon>
        <taxon>Kickxellomycotina</taxon>
        <taxon>Kickxellomycetes</taxon>
        <taxon>Kickxellales</taxon>
        <taxon>Kickxellaceae</taxon>
        <taxon>Coemansia</taxon>
    </lineage>
</organism>
<feature type="non-terminal residue" evidence="2">
    <location>
        <position position="1"/>
    </location>
</feature>
<evidence type="ECO:0000256" key="1">
    <source>
        <dbReference type="SAM" id="MobiDB-lite"/>
    </source>
</evidence>
<feature type="compositionally biased region" description="Polar residues" evidence="1">
    <location>
        <begin position="242"/>
        <end position="257"/>
    </location>
</feature>
<evidence type="ECO:0000313" key="3">
    <source>
        <dbReference type="Proteomes" id="UP001139887"/>
    </source>
</evidence>
<name>A0A9W8LY95_9FUNG</name>
<feature type="region of interest" description="Disordered" evidence="1">
    <location>
        <begin position="289"/>
        <end position="343"/>
    </location>
</feature>
<dbReference type="OrthoDB" id="5593454at2759"/>
<protein>
    <submittedName>
        <fullName evidence="2">Uncharacterized protein</fullName>
    </submittedName>
</protein>
<feature type="region of interest" description="Disordered" evidence="1">
    <location>
        <begin position="78"/>
        <end position="110"/>
    </location>
</feature>
<feature type="compositionally biased region" description="Polar residues" evidence="1">
    <location>
        <begin position="51"/>
        <end position="60"/>
    </location>
</feature>
<feature type="compositionally biased region" description="Polar residues" evidence="1">
    <location>
        <begin position="317"/>
        <end position="327"/>
    </location>
</feature>
<dbReference type="Proteomes" id="UP001139887">
    <property type="component" value="Unassembled WGS sequence"/>
</dbReference>
<keyword evidence="3" id="KW-1185">Reference proteome</keyword>